<feature type="transmembrane region" description="Helical" evidence="1">
    <location>
        <begin position="106"/>
        <end position="124"/>
    </location>
</feature>
<evidence type="ECO:0000256" key="1">
    <source>
        <dbReference type="SAM" id="Phobius"/>
    </source>
</evidence>
<protein>
    <recommendedName>
        <fullName evidence="2">DUF7144 domain-containing protein</fullName>
    </recommendedName>
</protein>
<dbReference type="Pfam" id="PF23636">
    <property type="entry name" value="DUF7144"/>
    <property type="match status" value="1"/>
</dbReference>
<organism evidence="3 4">
    <name type="scientific">Cellulomonas fulva</name>
    <dbReference type="NCBI Taxonomy" id="2835530"/>
    <lineage>
        <taxon>Bacteria</taxon>
        <taxon>Bacillati</taxon>
        <taxon>Actinomycetota</taxon>
        <taxon>Actinomycetes</taxon>
        <taxon>Micrococcales</taxon>
        <taxon>Cellulomonadaceae</taxon>
        <taxon>Cellulomonas</taxon>
    </lineage>
</organism>
<feature type="domain" description="DUF7144" evidence="2">
    <location>
        <begin position="11"/>
        <end position="126"/>
    </location>
</feature>
<reference evidence="3 4" key="1">
    <citation type="submission" date="2021-05" db="EMBL/GenBank/DDBJ databases">
        <title>Description of Cellulomonas sp. DKR-3 sp. nov.</title>
        <authorList>
            <person name="Dahal R.H."/>
            <person name="Chaudhary D.K."/>
        </authorList>
    </citation>
    <scope>NUCLEOTIDE SEQUENCE [LARGE SCALE GENOMIC DNA]</scope>
    <source>
        <strain evidence="3 4">DKR-3</strain>
    </source>
</reference>
<gene>
    <name evidence="3" type="ORF">KIN34_02635</name>
</gene>
<name>A0ABS5TVP7_9CELL</name>
<feature type="transmembrane region" description="Helical" evidence="1">
    <location>
        <begin position="56"/>
        <end position="76"/>
    </location>
</feature>
<keyword evidence="1" id="KW-0812">Transmembrane</keyword>
<feature type="transmembrane region" description="Helical" evidence="1">
    <location>
        <begin position="12"/>
        <end position="36"/>
    </location>
</feature>
<evidence type="ECO:0000313" key="4">
    <source>
        <dbReference type="Proteomes" id="UP000722125"/>
    </source>
</evidence>
<evidence type="ECO:0000313" key="3">
    <source>
        <dbReference type="EMBL" id="MBT0993186.1"/>
    </source>
</evidence>
<keyword evidence="4" id="KW-1185">Reference proteome</keyword>
<keyword evidence="1" id="KW-1133">Transmembrane helix</keyword>
<proteinExistence type="predicted"/>
<feature type="transmembrane region" description="Helical" evidence="1">
    <location>
        <begin position="81"/>
        <end position="100"/>
    </location>
</feature>
<evidence type="ECO:0000259" key="2">
    <source>
        <dbReference type="Pfam" id="PF23636"/>
    </source>
</evidence>
<dbReference type="RefSeq" id="WP_214346270.1">
    <property type="nucleotide sequence ID" value="NZ_JAHBOH010000001.1"/>
</dbReference>
<keyword evidence="1" id="KW-0472">Membrane</keyword>
<accession>A0ABS5TVP7</accession>
<sequence>MAQRVTGWVGWVWFGAFALLTVGLFDLVAGLIAVFNDEKVLAWGGGQGVWVLDISTWGWVHLVLGAILTITGLALFSAAMWARVVAIVVVVVNMVWQFVWLPVTPWWSIASIILGAVVLWALTVHGDEVERAVS</sequence>
<dbReference type="Proteomes" id="UP000722125">
    <property type="component" value="Unassembled WGS sequence"/>
</dbReference>
<dbReference type="InterPro" id="IPR055568">
    <property type="entry name" value="DUF7144"/>
</dbReference>
<dbReference type="EMBL" id="JAHBOH010000001">
    <property type="protein sequence ID" value="MBT0993186.1"/>
    <property type="molecule type" value="Genomic_DNA"/>
</dbReference>
<comment type="caution">
    <text evidence="3">The sequence shown here is derived from an EMBL/GenBank/DDBJ whole genome shotgun (WGS) entry which is preliminary data.</text>
</comment>